<keyword evidence="2" id="KW-0677">Repeat</keyword>
<keyword evidence="1" id="KW-0433">Leucine-rich repeat</keyword>
<keyword evidence="4" id="KW-0732">Signal</keyword>
<dbReference type="Pfam" id="PF20160">
    <property type="entry name" value="C-JID"/>
    <property type="match status" value="1"/>
</dbReference>
<sequence length="378" mass="42584">MDFLSSSLLGLCSLTNLDLAGCNLKAIPNDIGCLFSLTSLYLSGNNFVSLPESMCQLSNLKWMQLNNCTSLRSLSKLPLNIEVIGANNCISLEMLPDLFKNDSLGPTCLTLQNCFKLPDNQDFNDMFLARIKKHLQVSLSLGLSRPRIQYQIVIPGSEIPEWFSHQRNGADMNVKEPVHLQNEWMGMAVCTVVYTQEHYQIHKNNHLSFYLKANGTQMFSTSGSCITTEVLSDHHWLFYSPPPIYNEKGMELFWECDANGFTQIDIRIETTGSALKEEKCGFRMVYKNDIEDLNRIMVQCSNNNITPYEGIDVVHHNFDNSAVAIEVNKIKRSRDDYDGIGPSGEGSSNDIPNPKRIQWLTELMAHGNSDCKESSDSD</sequence>
<evidence type="ECO:0000256" key="3">
    <source>
        <dbReference type="SAM" id="MobiDB-lite"/>
    </source>
</evidence>
<dbReference type="InterPro" id="IPR045344">
    <property type="entry name" value="C-JID"/>
</dbReference>
<proteinExistence type="predicted"/>
<dbReference type="InterPro" id="IPR032675">
    <property type="entry name" value="LRR_dom_sf"/>
</dbReference>
<dbReference type="AlphaFoldDB" id="A0A2N9FNZ2"/>
<gene>
    <name evidence="6" type="ORF">FSB_LOCUS16702</name>
</gene>
<dbReference type="PROSITE" id="PS51450">
    <property type="entry name" value="LRR"/>
    <property type="match status" value="1"/>
</dbReference>
<feature type="domain" description="C-JID" evidence="5">
    <location>
        <begin position="154"/>
        <end position="291"/>
    </location>
</feature>
<protein>
    <recommendedName>
        <fullName evidence="5">C-JID domain-containing protein</fullName>
    </recommendedName>
</protein>
<dbReference type="Gene3D" id="3.80.10.10">
    <property type="entry name" value="Ribonuclease Inhibitor"/>
    <property type="match status" value="1"/>
</dbReference>
<accession>A0A2N9FNZ2</accession>
<feature type="chain" id="PRO_5014912518" description="C-JID domain-containing protein" evidence="4">
    <location>
        <begin position="21"/>
        <end position="378"/>
    </location>
</feature>
<evidence type="ECO:0000256" key="2">
    <source>
        <dbReference type="ARBA" id="ARBA00022737"/>
    </source>
</evidence>
<dbReference type="SMART" id="SM00369">
    <property type="entry name" value="LRR_TYP"/>
    <property type="match status" value="2"/>
</dbReference>
<name>A0A2N9FNZ2_FAGSY</name>
<dbReference type="PANTHER" id="PTHR48051:SF46">
    <property type="entry name" value="LEUCINE RICH REPEAT-CONTAINING DOMAIN PROTEIN"/>
    <property type="match status" value="1"/>
</dbReference>
<dbReference type="InterPro" id="IPR001611">
    <property type="entry name" value="Leu-rich_rpt"/>
</dbReference>
<feature type="signal peptide" evidence="4">
    <location>
        <begin position="1"/>
        <end position="20"/>
    </location>
</feature>
<dbReference type="PANTHER" id="PTHR48051">
    <property type="match status" value="1"/>
</dbReference>
<evidence type="ECO:0000313" key="6">
    <source>
        <dbReference type="EMBL" id="SPC88820.1"/>
    </source>
</evidence>
<dbReference type="InterPro" id="IPR003591">
    <property type="entry name" value="Leu-rich_rpt_typical-subtyp"/>
</dbReference>
<evidence type="ECO:0000256" key="4">
    <source>
        <dbReference type="SAM" id="SignalP"/>
    </source>
</evidence>
<dbReference type="GO" id="GO:0005737">
    <property type="term" value="C:cytoplasm"/>
    <property type="evidence" value="ECO:0007669"/>
    <property type="project" value="TreeGrafter"/>
</dbReference>
<dbReference type="EMBL" id="OIVN01001022">
    <property type="protein sequence ID" value="SPC88820.1"/>
    <property type="molecule type" value="Genomic_DNA"/>
</dbReference>
<dbReference type="InterPro" id="IPR050216">
    <property type="entry name" value="LRR_domain-containing"/>
</dbReference>
<evidence type="ECO:0000259" key="5">
    <source>
        <dbReference type="Pfam" id="PF20160"/>
    </source>
</evidence>
<feature type="region of interest" description="Disordered" evidence="3">
    <location>
        <begin position="334"/>
        <end position="356"/>
    </location>
</feature>
<reference evidence="6" key="1">
    <citation type="submission" date="2018-02" db="EMBL/GenBank/DDBJ databases">
        <authorList>
            <person name="Cohen D.B."/>
            <person name="Kent A.D."/>
        </authorList>
    </citation>
    <scope>NUCLEOTIDE SEQUENCE</scope>
</reference>
<dbReference type="SUPFAM" id="SSF52058">
    <property type="entry name" value="L domain-like"/>
    <property type="match status" value="1"/>
</dbReference>
<evidence type="ECO:0000256" key="1">
    <source>
        <dbReference type="ARBA" id="ARBA00022614"/>
    </source>
</evidence>
<organism evidence="6">
    <name type="scientific">Fagus sylvatica</name>
    <name type="common">Beechnut</name>
    <dbReference type="NCBI Taxonomy" id="28930"/>
    <lineage>
        <taxon>Eukaryota</taxon>
        <taxon>Viridiplantae</taxon>
        <taxon>Streptophyta</taxon>
        <taxon>Embryophyta</taxon>
        <taxon>Tracheophyta</taxon>
        <taxon>Spermatophyta</taxon>
        <taxon>Magnoliopsida</taxon>
        <taxon>eudicotyledons</taxon>
        <taxon>Gunneridae</taxon>
        <taxon>Pentapetalae</taxon>
        <taxon>rosids</taxon>
        <taxon>fabids</taxon>
        <taxon>Fagales</taxon>
        <taxon>Fagaceae</taxon>
        <taxon>Fagus</taxon>
    </lineage>
</organism>